<evidence type="ECO:0000313" key="2">
    <source>
        <dbReference type="Proteomes" id="UP001152531"/>
    </source>
</evidence>
<dbReference type="Proteomes" id="UP001152531">
    <property type="component" value="Unassembled WGS sequence"/>
</dbReference>
<comment type="caution">
    <text evidence="1">The sequence shown here is derived from an EMBL/GenBank/DDBJ whole genome shotgun (WGS) entry which is preliminary data.</text>
</comment>
<evidence type="ECO:0000313" key="1">
    <source>
        <dbReference type="EMBL" id="CAH6721785.1"/>
    </source>
</evidence>
<keyword evidence="2" id="KW-1185">Reference proteome</keyword>
<proteinExistence type="predicted"/>
<protein>
    <submittedName>
        <fullName evidence="1">Pre-mRNA-splicing factor 38</fullName>
    </submittedName>
</protein>
<gene>
    <name evidence="1" type="ORF">CLIB1444_07S02388</name>
</gene>
<name>A0ACA9Y9Q7_9ASCO</name>
<organism evidence="1 2">
    <name type="scientific">[Candida] jaroonii</name>
    <dbReference type="NCBI Taxonomy" id="467808"/>
    <lineage>
        <taxon>Eukaryota</taxon>
        <taxon>Fungi</taxon>
        <taxon>Dikarya</taxon>
        <taxon>Ascomycota</taxon>
        <taxon>Saccharomycotina</taxon>
        <taxon>Pichiomycetes</taxon>
        <taxon>Debaryomycetaceae</taxon>
        <taxon>Yamadazyma</taxon>
    </lineage>
</organism>
<reference evidence="1" key="1">
    <citation type="submission" date="2022-06" db="EMBL/GenBank/DDBJ databases">
        <authorList>
            <person name="Legras J.-L."/>
            <person name="Devillers H."/>
            <person name="Grondin C."/>
        </authorList>
    </citation>
    <scope>NUCLEOTIDE SEQUENCE</scope>
    <source>
        <strain evidence="1">CLIB 1444</strain>
    </source>
</reference>
<sequence length="165" mass="19384">MNSNSRPSPFICCLLRLLEINPSSEILKIYLNQNKFKYLTALVLMFIRMTKRPEEVYNLFDNYITNFSKLRIQLNDPQFINGIPKSFSLCHVDEFVDDLLTKKRVVDVILPRLVPRQFLIDKGIIGERQYLVTSLDEDEEGKEEPGKEEEKKEDEMEEEFVSDSD</sequence>
<dbReference type="EMBL" id="CALSDN010000007">
    <property type="protein sequence ID" value="CAH6721785.1"/>
    <property type="molecule type" value="Genomic_DNA"/>
</dbReference>
<accession>A0ACA9Y9Q7</accession>